<dbReference type="EMBL" id="AP024355">
    <property type="protein sequence ID" value="BCR06971.1"/>
    <property type="molecule type" value="Genomic_DNA"/>
</dbReference>
<accession>A0ABM8HVP2</accession>
<proteinExistence type="predicted"/>
<evidence type="ECO:0000313" key="2">
    <source>
        <dbReference type="Proteomes" id="UP001319827"/>
    </source>
</evidence>
<sequence>MLGFRRKGFLIMPIAGILLLALLFAPLPVAHAGEAALESGHSFADALFAEGDYYRAITEYKRFLHHHPASPLAPGAALRIGECFVAGERWEQAEAALRQAARKYPDTPEAGSALELLAEIPYRRGQFELARQRFAELAEAAPNPARRQAARYRGAWSLIEQDRFAQARTELLGTDRPEATALAGELARAESLPRKSPRLAGGLSALLPGSGQLYVGRPRDAGLAFALNAAFLLGALEAFDNGNEVVGGILLFFEAGWYTGNIFNAANHAHRFNRDRREELKQELRGAYGVSLGRIGEVPALGISLKF</sequence>
<keyword evidence="2" id="KW-1185">Reference proteome</keyword>
<dbReference type="InterPro" id="IPR011990">
    <property type="entry name" value="TPR-like_helical_dom_sf"/>
</dbReference>
<reference evidence="1 2" key="2">
    <citation type="journal article" date="2021" name="Int. J. Syst. Evol. Microbiol.">
        <title>Isolation and Polyphasic Characterization of Desulfuromonas versatilis sp. Nov., an Electrogenic Bacteria Capable of Versatile Metabolism Isolated from a Graphene Oxide-Reducing Enrichment Culture.</title>
        <authorList>
            <person name="Xie L."/>
            <person name="Yoshida N."/>
            <person name="Ishii S."/>
            <person name="Meng L."/>
        </authorList>
    </citation>
    <scope>NUCLEOTIDE SEQUENCE [LARGE SCALE GENOMIC DNA]</scope>
    <source>
        <strain evidence="1 2">NIT-T3</strain>
    </source>
</reference>
<reference evidence="1 2" key="1">
    <citation type="journal article" date="2016" name="C (Basel)">
        <title>Selective Growth of and Electricity Production by Marine Exoelectrogenic Bacteria in Self-Aggregated Hydrogel of Microbially Reduced Graphene Oxide.</title>
        <authorList>
            <person name="Yoshida N."/>
            <person name="Goto Y."/>
            <person name="Miyata Y."/>
        </authorList>
    </citation>
    <scope>NUCLEOTIDE SEQUENCE [LARGE SCALE GENOMIC DNA]</scope>
    <source>
        <strain evidence="1 2">NIT-T3</strain>
    </source>
</reference>
<organism evidence="1 2">
    <name type="scientific">Desulfuromonas versatilis</name>
    <dbReference type="NCBI Taxonomy" id="2802975"/>
    <lineage>
        <taxon>Bacteria</taxon>
        <taxon>Pseudomonadati</taxon>
        <taxon>Thermodesulfobacteriota</taxon>
        <taxon>Desulfuromonadia</taxon>
        <taxon>Desulfuromonadales</taxon>
        <taxon>Desulfuromonadaceae</taxon>
        <taxon>Desulfuromonas</taxon>
    </lineage>
</organism>
<gene>
    <name evidence="1" type="ORF">DESUT3_40400</name>
</gene>
<evidence type="ECO:0000313" key="1">
    <source>
        <dbReference type="EMBL" id="BCR06971.1"/>
    </source>
</evidence>
<protein>
    <recommendedName>
        <fullName evidence="3">Tetratricopeptide repeat protein</fullName>
    </recommendedName>
</protein>
<dbReference type="Gene3D" id="1.25.40.10">
    <property type="entry name" value="Tetratricopeptide repeat domain"/>
    <property type="match status" value="1"/>
</dbReference>
<dbReference type="Proteomes" id="UP001319827">
    <property type="component" value="Chromosome"/>
</dbReference>
<evidence type="ECO:0008006" key="3">
    <source>
        <dbReference type="Google" id="ProtNLM"/>
    </source>
</evidence>
<name>A0ABM8HVP2_9BACT</name>
<dbReference type="SUPFAM" id="SSF48452">
    <property type="entry name" value="TPR-like"/>
    <property type="match status" value="1"/>
</dbReference>
<dbReference type="Pfam" id="PF13432">
    <property type="entry name" value="TPR_16"/>
    <property type="match status" value="1"/>
</dbReference>